<dbReference type="PANTHER" id="PTHR34365">
    <property type="entry name" value="ENOLASE (DUF1399)"/>
    <property type="match status" value="1"/>
</dbReference>
<organism evidence="2 3">
    <name type="scientific">Cutaneotrichosporon cavernicola</name>
    <dbReference type="NCBI Taxonomy" id="279322"/>
    <lineage>
        <taxon>Eukaryota</taxon>
        <taxon>Fungi</taxon>
        <taxon>Dikarya</taxon>
        <taxon>Basidiomycota</taxon>
        <taxon>Agaricomycotina</taxon>
        <taxon>Tremellomycetes</taxon>
        <taxon>Trichosporonales</taxon>
        <taxon>Trichosporonaceae</taxon>
        <taxon>Cutaneotrichosporon</taxon>
    </lineage>
</organism>
<protein>
    <submittedName>
        <fullName evidence="2">Uncharacterized protein</fullName>
    </submittedName>
</protein>
<evidence type="ECO:0000313" key="2">
    <source>
        <dbReference type="EMBL" id="BEI91837.1"/>
    </source>
</evidence>
<name>A0AA48L4L2_9TREE</name>
<sequence>MTADRDKELPLPPGAAGFSPVTNGYHHRNHLAHLPLSPTTPISPVFSDSSSFATLTPFSSNDQATYSRIAHTFTPLEARQSSRSTQDSSPLAQVDPVTHLPTTFRIGTKYTQPFVTIPEVIDHLTFLACLHCLQEDVRDAHFYRNNVHIPTRKQWPRESYDCSDDEEDDLLIDGDVKWTAFCLRAAARFDRWATSDSLLTLADSILRSGRPLVDREGRTFLSDAQMESVIASVDIDVLMAWHTYMLNPSVYADDMVRAGGERGKLRGLKALGAFPLRIIVRRIDPETFVWQPRTKDAEAVPIRLTAHPDSLVALHDTRSTLWMNCAACGGGVEIPIIGPPPTGTGLVSHNMNVPCPHCSFNITHEQLRLDRMIRDLAELHYQRVPFLPNLGPGREAGALSHPASLVFSRAMVEGTTSRFYGYRPLWYDNAKSYPPITTGQVGERTSWTVKQTIEAIMNEILKEGLMRPIFQNQMLGSDVKTARATLRKSLARYSRVYSETYLPTVSFDLGAAIMRQASFIGSMEKIGWLEVSRWRDAILPDRFYLLQKAAARYHAFLDLMSVNPKAFLSPTLDIDLCWHTHQLHASGYVQDTTAFVGRFVNHDDKVADVTLKRAYDDTAVRWALRFGTAYSGCGCPVSFESEMTLKRVVKSAVASESALKFWKRKQRAASITGAKQDIEILNGSAPDEQGAMCPSTHNRVKIEGSQRIDAARNSMFSKKRNHEHPDPFTTYYVFVPRAVPRPDATAWEQLLALDDLEVGRVLGCGTVLILRAIWARESMVYADGRCDVLRRRQCSMRHWRTQHRRADRRVRSSKRVFFIWGDVRSIGKCVRSIGRLQVARLQDRGQY</sequence>
<accession>A0AA48L4L2</accession>
<reference evidence="2" key="1">
    <citation type="journal article" date="2023" name="BMC Genomics">
        <title>Chromosome-level genome assemblies of Cutaneotrichosporon spp. (Trichosporonales, Basidiomycota) reveal imbalanced evolution between nucleotide sequences and chromosome synteny.</title>
        <authorList>
            <person name="Kobayashi Y."/>
            <person name="Kayamori A."/>
            <person name="Aoki K."/>
            <person name="Shiwa Y."/>
            <person name="Matsutani M."/>
            <person name="Fujita N."/>
            <person name="Sugita T."/>
            <person name="Iwasaki W."/>
            <person name="Tanaka N."/>
            <person name="Takashima M."/>
        </authorList>
    </citation>
    <scope>NUCLEOTIDE SEQUENCE</scope>
    <source>
        <strain evidence="2">HIS019</strain>
    </source>
</reference>
<evidence type="ECO:0000256" key="1">
    <source>
        <dbReference type="SAM" id="MobiDB-lite"/>
    </source>
</evidence>
<proteinExistence type="predicted"/>
<dbReference type="EMBL" id="AP028215">
    <property type="protein sequence ID" value="BEI91837.1"/>
    <property type="molecule type" value="Genomic_DNA"/>
</dbReference>
<dbReference type="KEGG" id="ccac:CcaHIS019_0406570"/>
<dbReference type="Proteomes" id="UP001233271">
    <property type="component" value="Chromosome 4"/>
</dbReference>
<dbReference type="AlphaFoldDB" id="A0AA48L4L2"/>
<dbReference type="Pfam" id="PF07173">
    <property type="entry name" value="GRDP-like"/>
    <property type="match status" value="1"/>
</dbReference>
<dbReference type="RefSeq" id="XP_060457102.1">
    <property type="nucleotide sequence ID" value="XM_060600516.1"/>
</dbReference>
<gene>
    <name evidence="2" type="ORF">CcaverHIS019_0406570</name>
</gene>
<dbReference type="GeneID" id="85495707"/>
<feature type="region of interest" description="Disordered" evidence="1">
    <location>
        <begin position="1"/>
        <end position="22"/>
    </location>
</feature>
<dbReference type="PANTHER" id="PTHR34365:SF7">
    <property type="entry name" value="GLYCINE-RICH DOMAIN-CONTAINING PROTEIN 1"/>
    <property type="match status" value="1"/>
</dbReference>
<dbReference type="InterPro" id="IPR009836">
    <property type="entry name" value="GRDP-like"/>
</dbReference>
<evidence type="ECO:0000313" key="3">
    <source>
        <dbReference type="Proteomes" id="UP001233271"/>
    </source>
</evidence>
<keyword evidence="3" id="KW-1185">Reference proteome</keyword>